<dbReference type="EMBL" id="JAENIL010000008">
    <property type="protein sequence ID" value="MBK1876365.1"/>
    <property type="molecule type" value="Genomic_DNA"/>
</dbReference>
<organism evidence="1 2">
    <name type="scientific">Pelagicoccus mobilis</name>
    <dbReference type="NCBI Taxonomy" id="415221"/>
    <lineage>
        <taxon>Bacteria</taxon>
        <taxon>Pseudomonadati</taxon>
        <taxon>Verrucomicrobiota</taxon>
        <taxon>Opitutia</taxon>
        <taxon>Puniceicoccales</taxon>
        <taxon>Pelagicoccaceae</taxon>
        <taxon>Pelagicoccus</taxon>
    </lineage>
</organism>
<dbReference type="Pfam" id="PF01475">
    <property type="entry name" value="FUR"/>
    <property type="match status" value="1"/>
</dbReference>
<dbReference type="GO" id="GO:0045892">
    <property type="term" value="P:negative regulation of DNA-templated transcription"/>
    <property type="evidence" value="ECO:0007669"/>
    <property type="project" value="TreeGrafter"/>
</dbReference>
<dbReference type="GO" id="GO:0003700">
    <property type="term" value="F:DNA-binding transcription factor activity"/>
    <property type="evidence" value="ECO:0007669"/>
    <property type="project" value="InterPro"/>
</dbReference>
<dbReference type="AlphaFoldDB" id="A0A934VQ00"/>
<sequence>MNNEARAEILHQKLAASGLRSTRQREIVYDAILSKRDHPTADEIFARAKSEMPTISLATVYNCLDTLVQCDLVKQVHLERESTRYCPNLTEHAHFHDNESGTIYDVQLDPETISKLTHLLPEGFDVSSIDITFRGKAAQSS</sequence>
<dbReference type="InterPro" id="IPR036390">
    <property type="entry name" value="WH_DNA-bd_sf"/>
</dbReference>
<dbReference type="PANTHER" id="PTHR33202">
    <property type="entry name" value="ZINC UPTAKE REGULATION PROTEIN"/>
    <property type="match status" value="1"/>
</dbReference>
<dbReference type="SUPFAM" id="SSF46785">
    <property type="entry name" value="Winged helix' DNA-binding domain"/>
    <property type="match status" value="1"/>
</dbReference>
<dbReference type="GO" id="GO:0000976">
    <property type="term" value="F:transcription cis-regulatory region binding"/>
    <property type="evidence" value="ECO:0007669"/>
    <property type="project" value="TreeGrafter"/>
</dbReference>
<dbReference type="Proteomes" id="UP000617628">
    <property type="component" value="Unassembled WGS sequence"/>
</dbReference>
<gene>
    <name evidence="1" type="ORF">JIN87_05760</name>
</gene>
<dbReference type="Gene3D" id="1.10.10.10">
    <property type="entry name" value="Winged helix-like DNA-binding domain superfamily/Winged helix DNA-binding domain"/>
    <property type="match status" value="1"/>
</dbReference>
<proteinExistence type="predicted"/>
<name>A0A934VQ00_9BACT</name>
<evidence type="ECO:0000313" key="1">
    <source>
        <dbReference type="EMBL" id="MBK1876365.1"/>
    </source>
</evidence>
<dbReference type="GO" id="GO:1900376">
    <property type="term" value="P:regulation of secondary metabolite biosynthetic process"/>
    <property type="evidence" value="ECO:0007669"/>
    <property type="project" value="TreeGrafter"/>
</dbReference>
<dbReference type="InterPro" id="IPR002481">
    <property type="entry name" value="FUR"/>
</dbReference>
<keyword evidence="2" id="KW-1185">Reference proteome</keyword>
<comment type="caution">
    <text evidence="1">The sequence shown here is derived from an EMBL/GenBank/DDBJ whole genome shotgun (WGS) entry which is preliminary data.</text>
</comment>
<dbReference type="CDD" id="cd07153">
    <property type="entry name" value="Fur_like"/>
    <property type="match status" value="1"/>
</dbReference>
<accession>A0A934VQ00</accession>
<reference evidence="1" key="1">
    <citation type="submission" date="2021-01" db="EMBL/GenBank/DDBJ databases">
        <title>Modified the classification status of verrucomicrobia.</title>
        <authorList>
            <person name="Feng X."/>
        </authorList>
    </citation>
    <scope>NUCLEOTIDE SEQUENCE</scope>
    <source>
        <strain evidence="1">KCTC 13126</strain>
    </source>
</reference>
<evidence type="ECO:0000313" key="2">
    <source>
        <dbReference type="Proteomes" id="UP000617628"/>
    </source>
</evidence>
<protein>
    <submittedName>
        <fullName evidence="1">Transcriptional repressor</fullName>
    </submittedName>
</protein>
<dbReference type="GO" id="GO:0008270">
    <property type="term" value="F:zinc ion binding"/>
    <property type="evidence" value="ECO:0007669"/>
    <property type="project" value="TreeGrafter"/>
</dbReference>
<dbReference type="RefSeq" id="WP_200354579.1">
    <property type="nucleotide sequence ID" value="NZ_JAENIL010000008.1"/>
</dbReference>
<dbReference type="PANTHER" id="PTHR33202:SF7">
    <property type="entry name" value="FERRIC UPTAKE REGULATION PROTEIN"/>
    <property type="match status" value="1"/>
</dbReference>
<dbReference type="InterPro" id="IPR036388">
    <property type="entry name" value="WH-like_DNA-bd_sf"/>
</dbReference>